<feature type="transmembrane region" description="Helical" evidence="1">
    <location>
        <begin position="86"/>
        <end position="106"/>
    </location>
</feature>
<comment type="caution">
    <text evidence="2">The sequence shown here is derived from an EMBL/GenBank/DDBJ whole genome shotgun (WGS) entry which is preliminary data.</text>
</comment>
<accession>A0A432MK54</accession>
<name>A0A432MK54_9BACT</name>
<keyword evidence="1" id="KW-0472">Membrane</keyword>
<keyword evidence="1" id="KW-0812">Transmembrane</keyword>
<proteinExistence type="predicted"/>
<evidence type="ECO:0000313" key="3">
    <source>
        <dbReference type="Proteomes" id="UP000280296"/>
    </source>
</evidence>
<sequence>MHRIELGLAAIAGVLLVATAVAAVLAPDPSLPGPLSLIGLAATLACLVVHLEGGLRMILADGRIRRLDPSPSGRFRARSARNLRRSAPIPVAGLLPVALAWVVAWGGGSGAGWEIARVGAISAAVGYHLAALAVSAASVAGQRALLGAAEAESRADPPPDVPLPEAS</sequence>
<gene>
    <name evidence="2" type="ORF">TsocGM_10485</name>
</gene>
<dbReference type="RefSeq" id="WP_126725285.1">
    <property type="nucleotide sequence ID" value="NZ_RYZH01000017.1"/>
</dbReference>
<dbReference type="AlphaFoldDB" id="A0A432MK54"/>
<keyword evidence="3" id="KW-1185">Reference proteome</keyword>
<evidence type="ECO:0000313" key="2">
    <source>
        <dbReference type="EMBL" id="RUL87781.1"/>
    </source>
</evidence>
<reference evidence="2 3" key="2">
    <citation type="submission" date="2019-01" db="EMBL/GenBank/DDBJ databases">
        <title>Tautonia sociabilis, a novel thermotolerant planctomycete of Isosphaeraceae family, isolated from a 4000 m deep subterranean habitat.</title>
        <authorList>
            <person name="Kovaleva O.L."/>
            <person name="Elcheninov A.G."/>
            <person name="Van Heerden E."/>
            <person name="Toshchakov S.V."/>
            <person name="Novikov A."/>
            <person name="Bonch-Osmolovskaya E.A."/>
            <person name="Kublanov I.V."/>
        </authorList>
    </citation>
    <scope>NUCLEOTIDE SEQUENCE [LARGE SCALE GENOMIC DNA]</scope>
    <source>
        <strain evidence="2 3">GM2012</strain>
    </source>
</reference>
<keyword evidence="1" id="KW-1133">Transmembrane helix</keyword>
<dbReference type="EMBL" id="RYZH01000017">
    <property type="protein sequence ID" value="RUL87781.1"/>
    <property type="molecule type" value="Genomic_DNA"/>
</dbReference>
<organism evidence="2 3">
    <name type="scientific">Tautonia sociabilis</name>
    <dbReference type="NCBI Taxonomy" id="2080755"/>
    <lineage>
        <taxon>Bacteria</taxon>
        <taxon>Pseudomonadati</taxon>
        <taxon>Planctomycetota</taxon>
        <taxon>Planctomycetia</taxon>
        <taxon>Isosphaerales</taxon>
        <taxon>Isosphaeraceae</taxon>
        <taxon>Tautonia</taxon>
    </lineage>
</organism>
<reference evidence="2 3" key="1">
    <citation type="submission" date="2018-12" db="EMBL/GenBank/DDBJ databases">
        <authorList>
            <person name="Toschakov S.V."/>
        </authorList>
    </citation>
    <scope>NUCLEOTIDE SEQUENCE [LARGE SCALE GENOMIC DNA]</scope>
    <source>
        <strain evidence="2 3">GM2012</strain>
    </source>
</reference>
<evidence type="ECO:0000256" key="1">
    <source>
        <dbReference type="SAM" id="Phobius"/>
    </source>
</evidence>
<feature type="transmembrane region" description="Helical" evidence="1">
    <location>
        <begin position="118"/>
        <end position="140"/>
    </location>
</feature>
<dbReference type="Proteomes" id="UP000280296">
    <property type="component" value="Unassembled WGS sequence"/>
</dbReference>
<feature type="transmembrane region" description="Helical" evidence="1">
    <location>
        <begin position="38"/>
        <end position="59"/>
    </location>
</feature>
<protein>
    <submittedName>
        <fullName evidence="2">Uncharacterized protein</fullName>
    </submittedName>
</protein>